<keyword evidence="4" id="KW-0411">Iron-sulfur</keyword>
<evidence type="ECO:0000256" key="4">
    <source>
        <dbReference type="ARBA" id="ARBA00023014"/>
    </source>
</evidence>
<evidence type="ECO:0000313" key="6">
    <source>
        <dbReference type="Proteomes" id="UP000515561"/>
    </source>
</evidence>
<keyword evidence="1" id="KW-0004">4Fe-4S</keyword>
<dbReference type="SUPFAM" id="SSF54862">
    <property type="entry name" value="4Fe-4S ferredoxins"/>
    <property type="match status" value="1"/>
</dbReference>
<evidence type="ECO:0000256" key="2">
    <source>
        <dbReference type="ARBA" id="ARBA00022723"/>
    </source>
</evidence>
<dbReference type="PANTHER" id="PTHR43687">
    <property type="entry name" value="ADENYLYLSULFATE REDUCTASE, BETA SUBUNIT"/>
    <property type="match status" value="1"/>
</dbReference>
<dbReference type="PANTHER" id="PTHR43687:SF1">
    <property type="entry name" value="FERREDOXIN III"/>
    <property type="match status" value="1"/>
</dbReference>
<name>A0A6S6R5N6_9FIRM</name>
<organism evidence="5 6">
    <name type="scientific">Anaerocolumna cellulosilytica</name>
    <dbReference type="NCBI Taxonomy" id="433286"/>
    <lineage>
        <taxon>Bacteria</taxon>
        <taxon>Bacillati</taxon>
        <taxon>Bacillota</taxon>
        <taxon>Clostridia</taxon>
        <taxon>Lachnospirales</taxon>
        <taxon>Lachnospiraceae</taxon>
        <taxon>Anaerocolumna</taxon>
    </lineage>
</organism>
<dbReference type="AlphaFoldDB" id="A0A6S6R5N6"/>
<dbReference type="Proteomes" id="UP000515561">
    <property type="component" value="Chromosome"/>
</dbReference>
<protein>
    <submittedName>
        <fullName evidence="5">Ferredoxin</fullName>
    </submittedName>
</protein>
<dbReference type="PROSITE" id="PS00198">
    <property type="entry name" value="4FE4S_FER_1"/>
    <property type="match status" value="1"/>
</dbReference>
<dbReference type="KEGG" id="acel:acsn021_22140"/>
<proteinExistence type="predicted"/>
<evidence type="ECO:0000256" key="1">
    <source>
        <dbReference type="ARBA" id="ARBA00022485"/>
    </source>
</evidence>
<dbReference type="PROSITE" id="PS51379">
    <property type="entry name" value="4FE4S_FER_2"/>
    <property type="match status" value="2"/>
</dbReference>
<dbReference type="Gene3D" id="3.30.70.20">
    <property type="match status" value="1"/>
</dbReference>
<dbReference type="EMBL" id="AP023367">
    <property type="protein sequence ID" value="BCJ94645.1"/>
    <property type="molecule type" value="Genomic_DNA"/>
</dbReference>
<accession>A0A6S6R5N6</accession>
<sequence>MLKGKRTAVVGEECVACGNCIKYCPLHAVTVPLGITAVVDEDKCVGCGKCAKNCPAEVISIRIRTEV</sequence>
<dbReference type="RefSeq" id="WP_184089549.1">
    <property type="nucleotide sequence ID" value="NZ_AP023367.1"/>
</dbReference>
<keyword evidence="2" id="KW-0479">Metal-binding</keyword>
<dbReference type="Pfam" id="PF12837">
    <property type="entry name" value="Fer4_6"/>
    <property type="match status" value="1"/>
</dbReference>
<dbReference type="InterPro" id="IPR017900">
    <property type="entry name" value="4Fe4S_Fe_S_CS"/>
</dbReference>
<evidence type="ECO:0000313" key="5">
    <source>
        <dbReference type="EMBL" id="BCJ94645.1"/>
    </source>
</evidence>
<keyword evidence="3" id="KW-0408">Iron</keyword>
<evidence type="ECO:0000256" key="3">
    <source>
        <dbReference type="ARBA" id="ARBA00023004"/>
    </source>
</evidence>
<dbReference type="GO" id="GO:0051539">
    <property type="term" value="F:4 iron, 4 sulfur cluster binding"/>
    <property type="evidence" value="ECO:0007669"/>
    <property type="project" value="UniProtKB-KW"/>
</dbReference>
<dbReference type="Pfam" id="PF00037">
    <property type="entry name" value="Fer4"/>
    <property type="match status" value="1"/>
</dbReference>
<gene>
    <name evidence="5" type="ORF">acsn021_22140</name>
</gene>
<reference evidence="5 6" key="1">
    <citation type="journal article" date="2016" name="Int. J. Syst. Evol. Microbiol.">
        <title>Descriptions of Anaerotaenia torta gen. nov., sp. nov. and Anaerocolumna cellulosilytica gen. nov., sp. nov. isolated from a methanogenic reactor of cattle waste.</title>
        <authorList>
            <person name="Uek A."/>
            <person name="Ohtaki Y."/>
            <person name="Kaku N."/>
            <person name="Ueki K."/>
        </authorList>
    </citation>
    <scope>NUCLEOTIDE SEQUENCE [LARGE SCALE GENOMIC DNA]</scope>
    <source>
        <strain evidence="5 6">SN021</strain>
    </source>
</reference>
<dbReference type="InterPro" id="IPR050572">
    <property type="entry name" value="Fe-S_Ferredoxin"/>
</dbReference>
<dbReference type="InterPro" id="IPR017896">
    <property type="entry name" value="4Fe4S_Fe-S-bd"/>
</dbReference>
<dbReference type="GO" id="GO:0046872">
    <property type="term" value="F:metal ion binding"/>
    <property type="evidence" value="ECO:0007669"/>
    <property type="project" value="UniProtKB-KW"/>
</dbReference>
<keyword evidence="6" id="KW-1185">Reference proteome</keyword>